<comment type="similarity">
    <text evidence="2">Belongs to the binding-protein-dependent transport system permease family. FecCD subfamily.</text>
</comment>
<feature type="transmembrane region" description="Helical" evidence="8">
    <location>
        <begin position="178"/>
        <end position="201"/>
    </location>
</feature>
<reference evidence="10" key="1">
    <citation type="submission" date="2019-11" db="EMBL/GenBank/DDBJ databases">
        <title>Isolation and characterization of two novel species in the genus Thiomicrorhabdus.</title>
        <authorList>
            <person name="Mochizuki J."/>
            <person name="Kojima H."/>
            <person name="Fukui M."/>
        </authorList>
    </citation>
    <scope>NUCLEOTIDE SEQUENCE [LARGE SCALE GENOMIC DNA]</scope>
    <source>
        <strain evidence="10">aks77</strain>
    </source>
</reference>
<dbReference type="PANTHER" id="PTHR30472">
    <property type="entry name" value="FERRIC ENTEROBACTIN TRANSPORT SYSTEM PERMEASE PROTEIN"/>
    <property type="match status" value="1"/>
</dbReference>
<keyword evidence="6 8" id="KW-1133">Transmembrane helix</keyword>
<dbReference type="SUPFAM" id="SSF81345">
    <property type="entry name" value="ABC transporter involved in vitamin B12 uptake, BtuC"/>
    <property type="match status" value="1"/>
</dbReference>
<feature type="transmembrane region" description="Helical" evidence="8">
    <location>
        <begin position="113"/>
        <end position="133"/>
    </location>
</feature>
<evidence type="ECO:0000313" key="10">
    <source>
        <dbReference type="Proteomes" id="UP000501726"/>
    </source>
</evidence>
<keyword evidence="7 8" id="KW-0472">Membrane</keyword>
<feature type="transmembrane region" description="Helical" evidence="8">
    <location>
        <begin position="236"/>
        <end position="265"/>
    </location>
</feature>
<comment type="subcellular location">
    <subcellularLocation>
        <location evidence="1">Cell membrane</location>
        <topology evidence="1">Multi-pass membrane protein</topology>
    </subcellularLocation>
</comment>
<dbReference type="AlphaFoldDB" id="A0A6F8PSQ1"/>
<dbReference type="RefSeq" id="WP_173270485.1">
    <property type="nucleotide sequence ID" value="NZ_AP021889.1"/>
</dbReference>
<keyword evidence="10" id="KW-1185">Reference proteome</keyword>
<dbReference type="CDD" id="cd06550">
    <property type="entry name" value="TM_ABC_iron-siderophores_like"/>
    <property type="match status" value="1"/>
</dbReference>
<accession>A0A6F8PSQ1</accession>
<keyword evidence="4" id="KW-1003">Cell membrane</keyword>
<feature type="transmembrane region" description="Helical" evidence="8">
    <location>
        <begin position="306"/>
        <end position="325"/>
    </location>
</feature>
<dbReference type="KEGG" id="tse:THMIRHAS_05180"/>
<evidence type="ECO:0000256" key="5">
    <source>
        <dbReference type="ARBA" id="ARBA00022692"/>
    </source>
</evidence>
<dbReference type="GO" id="GO:0005886">
    <property type="term" value="C:plasma membrane"/>
    <property type="evidence" value="ECO:0007669"/>
    <property type="project" value="UniProtKB-SubCell"/>
</dbReference>
<gene>
    <name evidence="9" type="ORF">THMIRHAS_05180</name>
</gene>
<sequence>MVRAFPLKPGLLLLALLIPAVFAHLFVGYNGLNWQNLSQGLSPQQWFILQELRLPRVVMAMVVGAGLAVAGVALQALFRNPLAEPGLIGVASSSAFGAVFIMVLGGVLWQQVALWQVGISAFLAGLLATYLIYRLATRKGQTDVALMLLAGVAVNALMGAGTQMLLSVADLVELRSVTFWLMGSLVNLPWSSVLLVLFIVLLSTVMLWRLVRAMNAFVLGEQSAIYMGFASDRLKWQVIFFSALMVSAAVALVGVIGFVGLVVPHMIRLWVGADHRLVLPLSALGGALLLVLADWLARILLYPLELPIGLLMALLGAPFFLMMLLKRRQGWQ</sequence>
<evidence type="ECO:0000256" key="4">
    <source>
        <dbReference type="ARBA" id="ARBA00022475"/>
    </source>
</evidence>
<keyword evidence="5 8" id="KW-0812">Transmembrane</keyword>
<dbReference type="EMBL" id="AP021889">
    <property type="protein sequence ID" value="BBP45145.1"/>
    <property type="molecule type" value="Genomic_DNA"/>
</dbReference>
<dbReference type="PANTHER" id="PTHR30472:SF25">
    <property type="entry name" value="ABC TRANSPORTER PERMEASE PROTEIN MJ0876-RELATED"/>
    <property type="match status" value="1"/>
</dbReference>
<keyword evidence="3" id="KW-0813">Transport</keyword>
<feature type="transmembrane region" description="Helical" evidence="8">
    <location>
        <begin position="145"/>
        <end position="166"/>
    </location>
</feature>
<dbReference type="GO" id="GO:0033214">
    <property type="term" value="P:siderophore-iron import into cell"/>
    <property type="evidence" value="ECO:0007669"/>
    <property type="project" value="TreeGrafter"/>
</dbReference>
<feature type="transmembrane region" description="Helical" evidence="8">
    <location>
        <begin position="277"/>
        <end position="300"/>
    </location>
</feature>
<dbReference type="FunFam" id="1.10.3470.10:FF:000001">
    <property type="entry name" value="Vitamin B12 ABC transporter permease BtuC"/>
    <property type="match status" value="1"/>
</dbReference>
<evidence type="ECO:0000256" key="1">
    <source>
        <dbReference type="ARBA" id="ARBA00004651"/>
    </source>
</evidence>
<feature type="transmembrane region" description="Helical" evidence="8">
    <location>
        <begin position="85"/>
        <end position="107"/>
    </location>
</feature>
<name>A0A6F8PSQ1_9GAMM</name>
<evidence type="ECO:0000256" key="3">
    <source>
        <dbReference type="ARBA" id="ARBA00022448"/>
    </source>
</evidence>
<dbReference type="Gene3D" id="1.10.3470.10">
    <property type="entry name" value="ABC transporter involved in vitamin B12 uptake, BtuC"/>
    <property type="match status" value="1"/>
</dbReference>
<dbReference type="InterPro" id="IPR037294">
    <property type="entry name" value="ABC_BtuC-like"/>
</dbReference>
<evidence type="ECO:0000256" key="7">
    <source>
        <dbReference type="ARBA" id="ARBA00023136"/>
    </source>
</evidence>
<dbReference type="GO" id="GO:0022857">
    <property type="term" value="F:transmembrane transporter activity"/>
    <property type="evidence" value="ECO:0007669"/>
    <property type="project" value="InterPro"/>
</dbReference>
<feature type="transmembrane region" description="Helical" evidence="8">
    <location>
        <begin position="57"/>
        <end position="78"/>
    </location>
</feature>
<dbReference type="InterPro" id="IPR000522">
    <property type="entry name" value="ABC_transptr_permease_BtuC"/>
</dbReference>
<protein>
    <submittedName>
        <fullName evidence="9">Hemin ABC transporter permease</fullName>
    </submittedName>
</protein>
<evidence type="ECO:0000256" key="2">
    <source>
        <dbReference type="ARBA" id="ARBA00007935"/>
    </source>
</evidence>
<organism evidence="9 10">
    <name type="scientific">Thiosulfatimonas sediminis</name>
    <dbReference type="NCBI Taxonomy" id="2675054"/>
    <lineage>
        <taxon>Bacteria</taxon>
        <taxon>Pseudomonadati</taxon>
        <taxon>Pseudomonadota</taxon>
        <taxon>Gammaproteobacteria</taxon>
        <taxon>Thiotrichales</taxon>
        <taxon>Piscirickettsiaceae</taxon>
        <taxon>Thiosulfatimonas</taxon>
    </lineage>
</organism>
<dbReference type="Proteomes" id="UP000501726">
    <property type="component" value="Chromosome"/>
</dbReference>
<evidence type="ECO:0000256" key="6">
    <source>
        <dbReference type="ARBA" id="ARBA00022989"/>
    </source>
</evidence>
<evidence type="ECO:0000313" key="9">
    <source>
        <dbReference type="EMBL" id="BBP45145.1"/>
    </source>
</evidence>
<evidence type="ECO:0000256" key="8">
    <source>
        <dbReference type="SAM" id="Phobius"/>
    </source>
</evidence>
<proteinExistence type="inferred from homology"/>
<dbReference type="Pfam" id="PF01032">
    <property type="entry name" value="FecCD"/>
    <property type="match status" value="1"/>
</dbReference>